<feature type="region of interest" description="Disordered" evidence="8">
    <location>
        <begin position="313"/>
        <end position="399"/>
    </location>
</feature>
<name>A0AA43TZ09_9LECA</name>
<feature type="region of interest" description="Disordered" evidence="8">
    <location>
        <begin position="1"/>
        <end position="101"/>
    </location>
</feature>
<keyword evidence="2" id="KW-0479">Metal-binding</keyword>
<evidence type="ECO:0000256" key="4">
    <source>
        <dbReference type="ARBA" id="ARBA00023015"/>
    </source>
</evidence>
<accession>A0AA43TZ09</accession>
<feature type="compositionally biased region" description="Basic residues" evidence="8">
    <location>
        <begin position="58"/>
        <end position="74"/>
    </location>
</feature>
<evidence type="ECO:0000256" key="1">
    <source>
        <dbReference type="ARBA" id="ARBA00004123"/>
    </source>
</evidence>
<dbReference type="GO" id="GO:0005634">
    <property type="term" value="C:nucleus"/>
    <property type="evidence" value="ECO:0007669"/>
    <property type="project" value="UniProtKB-SubCell"/>
</dbReference>
<organism evidence="10 11">
    <name type="scientific">Ramalina farinacea</name>
    <dbReference type="NCBI Taxonomy" id="258253"/>
    <lineage>
        <taxon>Eukaryota</taxon>
        <taxon>Fungi</taxon>
        <taxon>Dikarya</taxon>
        <taxon>Ascomycota</taxon>
        <taxon>Pezizomycotina</taxon>
        <taxon>Lecanoromycetes</taxon>
        <taxon>OSLEUM clade</taxon>
        <taxon>Lecanoromycetidae</taxon>
        <taxon>Lecanorales</taxon>
        <taxon>Lecanorineae</taxon>
        <taxon>Ramalinaceae</taxon>
        <taxon>Ramalina</taxon>
    </lineage>
</organism>
<evidence type="ECO:0000256" key="7">
    <source>
        <dbReference type="ARBA" id="ARBA00023242"/>
    </source>
</evidence>
<dbReference type="InterPro" id="IPR050335">
    <property type="entry name" value="ERT1_acuK_gluconeogen_tf"/>
</dbReference>
<keyword evidence="11" id="KW-1185">Reference proteome</keyword>
<reference evidence="10" key="1">
    <citation type="journal article" date="2023" name="Genome Biol. Evol.">
        <title>First Whole Genome Sequence and Flow Cytometry Genome Size Data for the Lichen-Forming Fungus Ramalina farinacea (Ascomycota).</title>
        <authorList>
            <person name="Llewellyn T."/>
            <person name="Mian S."/>
            <person name="Hill R."/>
            <person name="Leitch I.J."/>
            <person name="Gaya E."/>
        </authorList>
    </citation>
    <scope>NUCLEOTIDE SEQUENCE</scope>
    <source>
        <strain evidence="10">LIQ254RAFAR</strain>
    </source>
</reference>
<comment type="caution">
    <text evidence="10">The sequence shown here is derived from an EMBL/GenBank/DDBJ whole genome shotgun (WGS) entry which is preliminary data.</text>
</comment>
<evidence type="ECO:0000256" key="5">
    <source>
        <dbReference type="ARBA" id="ARBA00023125"/>
    </source>
</evidence>
<feature type="region of interest" description="Disordered" evidence="8">
    <location>
        <begin position="520"/>
        <end position="542"/>
    </location>
</feature>
<keyword evidence="7" id="KW-0539">Nucleus</keyword>
<evidence type="ECO:0000256" key="3">
    <source>
        <dbReference type="ARBA" id="ARBA00022833"/>
    </source>
</evidence>
<feature type="compositionally biased region" description="Polar residues" evidence="8">
    <location>
        <begin position="341"/>
        <end position="350"/>
    </location>
</feature>
<feature type="domain" description="ERT1/acuK family PAS" evidence="9">
    <location>
        <begin position="476"/>
        <end position="657"/>
    </location>
</feature>
<keyword evidence="5" id="KW-0238">DNA-binding</keyword>
<feature type="compositionally biased region" description="Low complexity" evidence="8">
    <location>
        <begin position="367"/>
        <end position="387"/>
    </location>
</feature>
<dbReference type="Pfam" id="PF24990">
    <property type="entry name" value="PAS_13"/>
    <property type="match status" value="1"/>
</dbReference>
<feature type="region of interest" description="Disordered" evidence="8">
    <location>
        <begin position="266"/>
        <end position="300"/>
    </location>
</feature>
<dbReference type="InterPro" id="IPR056751">
    <property type="entry name" value="PAS_13"/>
</dbReference>
<dbReference type="AlphaFoldDB" id="A0AA43TZ09"/>
<feature type="compositionally biased region" description="Polar residues" evidence="8">
    <location>
        <begin position="522"/>
        <end position="537"/>
    </location>
</feature>
<protein>
    <submittedName>
        <fullName evidence="10">Transcriptional regulator of nonfermentable carbon utilization</fullName>
    </submittedName>
</protein>
<gene>
    <name evidence="10" type="primary">ERT1</name>
    <name evidence="10" type="ORF">OHK93_000905</name>
</gene>
<feature type="region of interest" description="Disordered" evidence="8">
    <location>
        <begin position="227"/>
        <end position="253"/>
    </location>
</feature>
<evidence type="ECO:0000256" key="8">
    <source>
        <dbReference type="SAM" id="MobiDB-lite"/>
    </source>
</evidence>
<evidence type="ECO:0000313" key="11">
    <source>
        <dbReference type="Proteomes" id="UP001161017"/>
    </source>
</evidence>
<dbReference type="Proteomes" id="UP001161017">
    <property type="component" value="Unassembled WGS sequence"/>
</dbReference>
<dbReference type="GO" id="GO:0046872">
    <property type="term" value="F:metal ion binding"/>
    <property type="evidence" value="ECO:0007669"/>
    <property type="project" value="UniProtKB-KW"/>
</dbReference>
<proteinExistence type="predicted"/>
<dbReference type="GO" id="GO:0003700">
    <property type="term" value="F:DNA-binding transcription factor activity"/>
    <property type="evidence" value="ECO:0007669"/>
    <property type="project" value="TreeGrafter"/>
</dbReference>
<keyword evidence="4" id="KW-0805">Transcription regulation</keyword>
<feature type="compositionally biased region" description="Low complexity" evidence="8">
    <location>
        <begin position="316"/>
        <end position="328"/>
    </location>
</feature>
<dbReference type="GO" id="GO:0000977">
    <property type="term" value="F:RNA polymerase II transcription regulatory region sequence-specific DNA binding"/>
    <property type="evidence" value="ECO:0007669"/>
    <property type="project" value="TreeGrafter"/>
</dbReference>
<evidence type="ECO:0000259" key="9">
    <source>
        <dbReference type="Pfam" id="PF24990"/>
    </source>
</evidence>
<feature type="region of interest" description="Disordered" evidence="8">
    <location>
        <begin position="114"/>
        <end position="137"/>
    </location>
</feature>
<feature type="region of interest" description="Disordered" evidence="8">
    <location>
        <begin position="595"/>
        <end position="626"/>
    </location>
</feature>
<dbReference type="EMBL" id="JAPUFD010000010">
    <property type="protein sequence ID" value="MDI1489707.1"/>
    <property type="molecule type" value="Genomic_DNA"/>
</dbReference>
<sequence length="681" mass="73210">MASDQEEDLSSRPASDSSPDETDSQDSDTMARLSDAAGVRRKSSNGQGKKASSDPNREKRKKAKRAYGVRKKAKYLADTPAEALTQELGTRGRPPVSSNQNLLNRHFSDFPGGMHRPPFGGPSPYAPYPSLGRNPQNLPPLTATPQSYGNHPGVMPPNYNLGPTQQSLSMSNYGSPRFGMSADSIQPGFGGDVFGNLDSDYLDNLNFDNRFGAAEFGMLGTMTSGITNSPQSESTGAFHSGAGSYTPNTATNSFAQSPVDLQQFPYQQGQGVPSWSKDGQQKVKFEPGRPQPSLRHQESLDRTIKQEAPQAFAIGSSAYPSPKSGSSPQGTKAGREDGTAMRNTYTNLNPQHPVPTHPNAPSLHRQPPTSTASNSTTTPTTSEQTLPARRHRNPSDVYNNVKQPYSYTAGFHSLTAIIQGRFSPRKTAHIAKALAAIRPSFISCTMRLNRDDLIFMEKCLQRTLWGLEDVISATGTPTIICRRTGEVVAAGKEFCMLTGWSKDVLMGKAPNLNVNKGGDTSGLASATASSRGGQNTPRIADQKADGPVNIINLLDDESACDFFDDYAHLAFGDSRGTAITPCKLLKYQTAEHMGISEDPNDEVGSQTSPESGLHDPGARGEAGMQSLGQGNGKIACMLCWTVKRDVFDIPMLFVMNVGTRAPVKKAEDSKSNEPAQVLPCI</sequence>
<dbReference type="GO" id="GO:0009267">
    <property type="term" value="P:cellular response to starvation"/>
    <property type="evidence" value="ECO:0007669"/>
    <property type="project" value="TreeGrafter"/>
</dbReference>
<dbReference type="PANTHER" id="PTHR47659">
    <property type="entry name" value="ZN(II)2CYS6 TRANSCRIPTION FACTOR (EUROFUNG)-RELATED"/>
    <property type="match status" value="1"/>
</dbReference>
<keyword evidence="6" id="KW-0804">Transcription</keyword>
<comment type="subcellular location">
    <subcellularLocation>
        <location evidence="1">Nucleus</location>
    </subcellularLocation>
</comment>
<keyword evidence="3" id="KW-0862">Zinc</keyword>
<dbReference type="PANTHER" id="PTHR47659:SF1">
    <property type="entry name" value="TRANSCRIPTION ACTIVATOR OF GLUCONEOGENESIS ERT1"/>
    <property type="match status" value="1"/>
</dbReference>
<evidence type="ECO:0000256" key="2">
    <source>
        <dbReference type="ARBA" id="ARBA00022723"/>
    </source>
</evidence>
<evidence type="ECO:0000256" key="6">
    <source>
        <dbReference type="ARBA" id="ARBA00023163"/>
    </source>
</evidence>
<evidence type="ECO:0000313" key="10">
    <source>
        <dbReference type="EMBL" id="MDI1489707.1"/>
    </source>
</evidence>